<dbReference type="STRING" id="555874.SAMN04488065_1790"/>
<evidence type="ECO:0000313" key="5">
    <source>
        <dbReference type="EMBL" id="SEA09171.1"/>
    </source>
</evidence>
<keyword evidence="1 2" id="KW-0129">CBS domain</keyword>
<evidence type="ECO:0000313" key="6">
    <source>
        <dbReference type="Proteomes" id="UP000236755"/>
    </source>
</evidence>
<evidence type="ECO:0000256" key="3">
    <source>
        <dbReference type="SAM" id="MobiDB-lite"/>
    </source>
</evidence>
<dbReference type="PANTHER" id="PTHR43080:SF26">
    <property type="entry name" value="REGULATORY PROTEIN"/>
    <property type="match status" value="1"/>
</dbReference>
<sequence length="182" mass="20191">MTLTARDLMETDVETVAPDDEVSEVLGRLARVDFNGFPVVDDDGRVVGIVTQHDLVHLFQTEDRVLWIPIGLPPFTETLTYAVDVSWDDLDLGVDLARHAGRPISDVMTADVVTVAPETDLDTILDLLADDERDINRLPVIDSEDRRSSGSRSQTDDDGTLVGIVARQDVLRAVRDERKAKR</sequence>
<accession>A0A1H3YDK7</accession>
<protein>
    <submittedName>
        <fullName evidence="5">CBS domain-containing protein</fullName>
    </submittedName>
</protein>
<dbReference type="InterPro" id="IPR000644">
    <property type="entry name" value="CBS_dom"/>
</dbReference>
<dbReference type="PANTHER" id="PTHR43080">
    <property type="entry name" value="CBS DOMAIN-CONTAINING PROTEIN CBSX3, MITOCHONDRIAL"/>
    <property type="match status" value="1"/>
</dbReference>
<name>A0A1H3YDK7_9EURY</name>
<gene>
    <name evidence="5" type="ORF">SAMN04488065_1790</name>
</gene>
<dbReference type="OrthoDB" id="43333at2157"/>
<keyword evidence="6" id="KW-1185">Reference proteome</keyword>
<dbReference type="Proteomes" id="UP000236755">
    <property type="component" value="Unassembled WGS sequence"/>
</dbReference>
<dbReference type="Pfam" id="PF00571">
    <property type="entry name" value="CBS"/>
    <property type="match status" value="2"/>
</dbReference>
<dbReference type="InterPro" id="IPR051257">
    <property type="entry name" value="Diverse_CBS-Domain"/>
</dbReference>
<reference evidence="5 6" key="1">
    <citation type="submission" date="2016-10" db="EMBL/GenBank/DDBJ databases">
        <authorList>
            <person name="de Groot N.N."/>
        </authorList>
    </citation>
    <scope>NUCLEOTIDE SEQUENCE [LARGE SCALE GENOMIC DNA]</scope>
    <source>
        <strain evidence="5 6">CGMCC 1.8712</strain>
    </source>
</reference>
<feature type="domain" description="CBS" evidence="4">
    <location>
        <begin position="108"/>
        <end position="180"/>
    </location>
</feature>
<evidence type="ECO:0000256" key="1">
    <source>
        <dbReference type="ARBA" id="ARBA00023122"/>
    </source>
</evidence>
<dbReference type="PROSITE" id="PS51371">
    <property type="entry name" value="CBS"/>
    <property type="match status" value="2"/>
</dbReference>
<dbReference type="EMBL" id="FNQT01000002">
    <property type="protein sequence ID" value="SEA09171.1"/>
    <property type="molecule type" value="Genomic_DNA"/>
</dbReference>
<organism evidence="5 6">
    <name type="scientific">Haloplanus vescus</name>
    <dbReference type="NCBI Taxonomy" id="555874"/>
    <lineage>
        <taxon>Archaea</taxon>
        <taxon>Methanobacteriati</taxon>
        <taxon>Methanobacteriota</taxon>
        <taxon>Stenosarchaea group</taxon>
        <taxon>Halobacteria</taxon>
        <taxon>Halobacteriales</taxon>
        <taxon>Haloferacaceae</taxon>
        <taxon>Haloplanus</taxon>
    </lineage>
</organism>
<dbReference type="RefSeq" id="WP_092634065.1">
    <property type="nucleotide sequence ID" value="NZ_FNQT01000002.1"/>
</dbReference>
<proteinExistence type="predicted"/>
<dbReference type="InterPro" id="IPR046342">
    <property type="entry name" value="CBS_dom_sf"/>
</dbReference>
<dbReference type="SUPFAM" id="SSF54631">
    <property type="entry name" value="CBS-domain pair"/>
    <property type="match status" value="1"/>
</dbReference>
<dbReference type="AlphaFoldDB" id="A0A1H3YDK7"/>
<feature type="domain" description="CBS" evidence="4">
    <location>
        <begin position="9"/>
        <end position="65"/>
    </location>
</feature>
<feature type="region of interest" description="Disordered" evidence="3">
    <location>
        <begin position="139"/>
        <end position="161"/>
    </location>
</feature>
<dbReference type="Gene3D" id="3.10.580.10">
    <property type="entry name" value="CBS-domain"/>
    <property type="match status" value="2"/>
</dbReference>
<evidence type="ECO:0000256" key="2">
    <source>
        <dbReference type="PROSITE-ProRule" id="PRU00703"/>
    </source>
</evidence>
<dbReference type="SMART" id="SM00116">
    <property type="entry name" value="CBS"/>
    <property type="match status" value="2"/>
</dbReference>
<evidence type="ECO:0000259" key="4">
    <source>
        <dbReference type="PROSITE" id="PS51371"/>
    </source>
</evidence>